<reference evidence="1 2" key="1">
    <citation type="journal article" date="2011" name="Science">
        <title>The ecoresponsive genome of Daphnia pulex.</title>
        <authorList>
            <person name="Colbourne J.K."/>
            <person name="Pfrender M.E."/>
            <person name="Gilbert D."/>
            <person name="Thomas W.K."/>
            <person name="Tucker A."/>
            <person name="Oakley T.H."/>
            <person name="Tokishita S."/>
            <person name="Aerts A."/>
            <person name="Arnold G.J."/>
            <person name="Basu M.K."/>
            <person name="Bauer D.J."/>
            <person name="Caceres C.E."/>
            <person name="Carmel L."/>
            <person name="Casola C."/>
            <person name="Choi J.H."/>
            <person name="Detter J.C."/>
            <person name="Dong Q."/>
            <person name="Dusheyko S."/>
            <person name="Eads B.D."/>
            <person name="Frohlich T."/>
            <person name="Geiler-Samerotte K.A."/>
            <person name="Gerlach D."/>
            <person name="Hatcher P."/>
            <person name="Jogdeo S."/>
            <person name="Krijgsveld J."/>
            <person name="Kriventseva E.V."/>
            <person name="Kultz D."/>
            <person name="Laforsch C."/>
            <person name="Lindquist E."/>
            <person name="Lopez J."/>
            <person name="Manak J.R."/>
            <person name="Muller J."/>
            <person name="Pangilinan J."/>
            <person name="Patwardhan R.P."/>
            <person name="Pitluck S."/>
            <person name="Pritham E.J."/>
            <person name="Rechtsteiner A."/>
            <person name="Rho M."/>
            <person name="Rogozin I.B."/>
            <person name="Sakarya O."/>
            <person name="Salamov A."/>
            <person name="Schaack S."/>
            <person name="Shapiro H."/>
            <person name="Shiga Y."/>
            <person name="Skalitzky C."/>
            <person name="Smith Z."/>
            <person name="Souvorov A."/>
            <person name="Sung W."/>
            <person name="Tang Z."/>
            <person name="Tsuchiya D."/>
            <person name="Tu H."/>
            <person name="Vos H."/>
            <person name="Wang M."/>
            <person name="Wolf Y.I."/>
            <person name="Yamagata H."/>
            <person name="Yamada T."/>
            <person name="Ye Y."/>
            <person name="Shaw J.R."/>
            <person name="Andrews J."/>
            <person name="Crease T.J."/>
            <person name="Tang H."/>
            <person name="Lucas S.M."/>
            <person name="Robertson H.M."/>
            <person name="Bork P."/>
            <person name="Koonin E.V."/>
            <person name="Zdobnov E.M."/>
            <person name="Grigoriev I.V."/>
            <person name="Lynch M."/>
            <person name="Boore J.L."/>
        </authorList>
    </citation>
    <scope>NUCLEOTIDE SEQUENCE [LARGE SCALE GENOMIC DNA]</scope>
</reference>
<proteinExistence type="predicted"/>
<dbReference type="AlphaFoldDB" id="E9HBF4"/>
<gene>
    <name evidence="1" type="ORF">DAPPUDRAFT_112260</name>
</gene>
<keyword evidence="2" id="KW-1185">Reference proteome</keyword>
<evidence type="ECO:0000313" key="1">
    <source>
        <dbReference type="EMBL" id="EFX70833.1"/>
    </source>
</evidence>
<dbReference type="KEGG" id="dpx:DAPPUDRAFT_112260"/>
<accession>E9HBF4</accession>
<name>E9HBF4_DAPPU</name>
<evidence type="ECO:0000313" key="2">
    <source>
        <dbReference type="Proteomes" id="UP000000305"/>
    </source>
</evidence>
<organism evidence="1 2">
    <name type="scientific">Daphnia pulex</name>
    <name type="common">Water flea</name>
    <dbReference type="NCBI Taxonomy" id="6669"/>
    <lineage>
        <taxon>Eukaryota</taxon>
        <taxon>Metazoa</taxon>
        <taxon>Ecdysozoa</taxon>
        <taxon>Arthropoda</taxon>
        <taxon>Crustacea</taxon>
        <taxon>Branchiopoda</taxon>
        <taxon>Diplostraca</taxon>
        <taxon>Cladocera</taxon>
        <taxon>Anomopoda</taxon>
        <taxon>Daphniidae</taxon>
        <taxon>Daphnia</taxon>
    </lineage>
</organism>
<dbReference type="Proteomes" id="UP000000305">
    <property type="component" value="Unassembled WGS sequence"/>
</dbReference>
<dbReference type="HOGENOM" id="CLU_1887857_0_0_1"/>
<dbReference type="InParanoid" id="E9HBF4"/>
<dbReference type="EMBL" id="GL732616">
    <property type="protein sequence ID" value="EFX70833.1"/>
    <property type="molecule type" value="Genomic_DNA"/>
</dbReference>
<protein>
    <submittedName>
        <fullName evidence="1">Uncharacterized protein</fullName>
    </submittedName>
</protein>
<sequence length="135" mass="15044">MMKLLMTQNIGGKFKILITKRDMSSTTRSHQGWALFRYNYVAEQTDGLSLVKDSLQHKQQPIANMTESVAAPPAASAMIQIGIEPGTPMVQLVLFHRTEFRLAVLASGYSAHNNNNATTVCIEYVKAIFDQRITD</sequence>